<dbReference type="InterPro" id="IPR036704">
    <property type="entry name" value="RraA/RraA-like_sf"/>
</dbReference>
<dbReference type="Proteomes" id="UP001595925">
    <property type="component" value="Unassembled WGS sequence"/>
</dbReference>
<dbReference type="InterPro" id="IPR005493">
    <property type="entry name" value="RraA/RraA-like"/>
</dbReference>
<evidence type="ECO:0000313" key="2">
    <source>
        <dbReference type="Proteomes" id="UP001595925"/>
    </source>
</evidence>
<dbReference type="SUPFAM" id="SSF89562">
    <property type="entry name" value="RraA-like"/>
    <property type="match status" value="1"/>
</dbReference>
<dbReference type="GO" id="GO:0032259">
    <property type="term" value="P:methylation"/>
    <property type="evidence" value="ECO:0007669"/>
    <property type="project" value="UniProtKB-KW"/>
</dbReference>
<comment type="caution">
    <text evidence="1">The sequence shown here is derived from an EMBL/GenBank/DDBJ whole genome shotgun (WGS) entry which is preliminary data.</text>
</comment>
<dbReference type="RefSeq" id="WP_224830123.1">
    <property type="nucleotide sequence ID" value="NZ_JAIVEF010000002.1"/>
</dbReference>
<name>A0ABD5QCE8_9EURY</name>
<gene>
    <name evidence="1" type="ORF">ACFPFO_02555</name>
</gene>
<reference evidence="1 2" key="1">
    <citation type="journal article" date="2019" name="Int. J. Syst. Evol. Microbiol.">
        <title>The Global Catalogue of Microorganisms (GCM) 10K type strain sequencing project: providing services to taxonomists for standard genome sequencing and annotation.</title>
        <authorList>
            <consortium name="The Broad Institute Genomics Platform"/>
            <consortium name="The Broad Institute Genome Sequencing Center for Infectious Disease"/>
            <person name="Wu L."/>
            <person name="Ma J."/>
        </authorList>
    </citation>
    <scope>NUCLEOTIDE SEQUENCE [LARGE SCALE GENOMIC DNA]</scope>
    <source>
        <strain evidence="1 2">CGMCC 1.15824</strain>
    </source>
</reference>
<dbReference type="Gene3D" id="3.50.30.40">
    <property type="entry name" value="Ribonuclease E inhibitor RraA/RraA-like"/>
    <property type="match status" value="1"/>
</dbReference>
<proteinExistence type="predicted"/>
<dbReference type="GO" id="GO:0008168">
    <property type="term" value="F:methyltransferase activity"/>
    <property type="evidence" value="ECO:0007669"/>
    <property type="project" value="UniProtKB-KW"/>
</dbReference>
<protein>
    <submittedName>
        <fullName evidence="1">Dimethylmenaquinone methyltransferase</fullName>
    </submittedName>
</protein>
<dbReference type="PANTHER" id="PTHR33254">
    <property type="entry name" value="4-HYDROXY-4-METHYL-2-OXOGLUTARATE ALDOLASE 3-RELATED"/>
    <property type="match status" value="1"/>
</dbReference>
<keyword evidence="1" id="KW-0808">Transferase</keyword>
<dbReference type="Pfam" id="PF03737">
    <property type="entry name" value="RraA-like"/>
    <property type="match status" value="1"/>
</dbReference>
<dbReference type="EMBL" id="JBHSJG010000006">
    <property type="protein sequence ID" value="MFC4986677.1"/>
    <property type="molecule type" value="Genomic_DNA"/>
</dbReference>
<organism evidence="1 2">
    <name type="scientific">Saliphagus infecundisoli</name>
    <dbReference type="NCBI Taxonomy" id="1849069"/>
    <lineage>
        <taxon>Archaea</taxon>
        <taxon>Methanobacteriati</taxon>
        <taxon>Methanobacteriota</taxon>
        <taxon>Stenosarchaea group</taxon>
        <taxon>Halobacteria</taxon>
        <taxon>Halobacteriales</taxon>
        <taxon>Natrialbaceae</taxon>
        <taxon>Saliphagus</taxon>
    </lineage>
</organism>
<dbReference type="PANTHER" id="PTHR33254:SF4">
    <property type="entry name" value="4-HYDROXY-4-METHYL-2-OXOGLUTARATE ALDOLASE 3-RELATED"/>
    <property type="match status" value="1"/>
</dbReference>
<keyword evidence="2" id="KW-1185">Reference proteome</keyword>
<evidence type="ECO:0000313" key="1">
    <source>
        <dbReference type="EMBL" id="MFC4986677.1"/>
    </source>
</evidence>
<sequence length="245" mass="27516">MADYQPPLTEEEREEIIDIYEDVRVTDVTDGLDFYGFGYELNKMSPEISPLYRDMEAFDHRAIGFAHTVRFLPTNRRRNLPDELGYETGSEWRDEWYSERSGGPTDITDHDVIVLESHNLPCGIIGSANALGWIADGAVGVVTNGGPRDTDEMIKENIPTYSKTINKPIIPGRTEYDDSQIPVNVGGCLVRPEDVIVADGDGVVVVPIEFAKRVGEAARTEQQDDQEARRKYYEKAGLEPDFTLE</sequence>
<accession>A0ABD5QCE8</accession>
<dbReference type="AlphaFoldDB" id="A0ABD5QCE8"/>
<keyword evidence="1" id="KW-0489">Methyltransferase</keyword>